<accession>A0ABZ2KR50</accession>
<keyword evidence="3 6" id="KW-0812">Transmembrane</keyword>
<feature type="transmembrane region" description="Helical" evidence="6">
    <location>
        <begin position="415"/>
        <end position="436"/>
    </location>
</feature>
<dbReference type="Proteomes" id="UP001374803">
    <property type="component" value="Chromosome"/>
</dbReference>
<feature type="transmembrane region" description="Helical" evidence="6">
    <location>
        <begin position="141"/>
        <end position="161"/>
    </location>
</feature>
<sequence length="469" mass="48964">MPQEELRSIIEDHALESVPLSQRKGWAALSFSTAGITTTLVQLFFGGLATFVAGFRIALAAGVCVTILGTLLGWATGHVAYKTGLSSTVLARRYGFGVKGSALASLIYAFMIIGFLALENALLYKGLLFYFGLADTLVHRIGIYGVLTALWIGLTTYGFALVSKVSSVLLSVYLAVLAFIVVKLAVSTGHPLHELVSYPALLPAQELDAMGASTDTGKFIFCLNLLIGSAGALALTDADLGRYARRSRDIGIAAFAGAVAMDIVSLAVGGIIVYAAAPMLVDFYMGHHGLTREAANHAVLGGPDSIAAALLVFGGGIGALVMGIGQAKAQVLNTYSASLSLSNLFDVSCAWRPGRFVFVVLANAVGIGMLYGSILEAVNSYITVLGVITTAFASVVVLDYYVVSKRVAAPGDAIAPMNWAGVTTVIGASAMSHFVLSTYIPVQFAVTLVLCAVFYPALRLGVLKPTAPM</sequence>
<feature type="transmembrane region" description="Helical" evidence="6">
    <location>
        <begin position="26"/>
        <end position="45"/>
    </location>
</feature>
<dbReference type="PANTHER" id="PTHR30569">
    <property type="entry name" value="CYTOSINE TRANSPORTER CODB"/>
    <property type="match status" value="1"/>
</dbReference>
<feature type="transmembrane region" description="Helical" evidence="6">
    <location>
        <begin position="442"/>
        <end position="462"/>
    </location>
</feature>
<feature type="transmembrane region" description="Helical" evidence="6">
    <location>
        <begin position="57"/>
        <end position="81"/>
    </location>
</feature>
<feature type="transmembrane region" description="Helical" evidence="6">
    <location>
        <begin position="381"/>
        <end position="403"/>
    </location>
</feature>
<evidence type="ECO:0000256" key="6">
    <source>
        <dbReference type="SAM" id="Phobius"/>
    </source>
</evidence>
<dbReference type="InterPro" id="IPR030191">
    <property type="entry name" value="CodB"/>
</dbReference>
<comment type="similarity">
    <text evidence="2">Belongs to the purine-cytosine permease (2.A.39) family.</text>
</comment>
<comment type="subcellular location">
    <subcellularLocation>
        <location evidence="1">Membrane</location>
        <topology evidence="1">Multi-pass membrane protein</topology>
    </subcellularLocation>
</comment>
<keyword evidence="5 6" id="KW-0472">Membrane</keyword>
<proteinExistence type="inferred from homology"/>
<dbReference type="RefSeq" id="WP_394830137.1">
    <property type="nucleotide sequence ID" value="NZ_CP089929.1"/>
</dbReference>
<evidence type="ECO:0000256" key="1">
    <source>
        <dbReference type="ARBA" id="ARBA00004141"/>
    </source>
</evidence>
<keyword evidence="4 6" id="KW-1133">Transmembrane helix</keyword>
<evidence type="ECO:0000256" key="2">
    <source>
        <dbReference type="ARBA" id="ARBA00008974"/>
    </source>
</evidence>
<organism evidence="7 8">
    <name type="scientific">Pendulispora rubella</name>
    <dbReference type="NCBI Taxonomy" id="2741070"/>
    <lineage>
        <taxon>Bacteria</taxon>
        <taxon>Pseudomonadati</taxon>
        <taxon>Myxococcota</taxon>
        <taxon>Myxococcia</taxon>
        <taxon>Myxococcales</taxon>
        <taxon>Sorangiineae</taxon>
        <taxon>Pendulisporaceae</taxon>
        <taxon>Pendulispora</taxon>
    </lineage>
</organism>
<feature type="transmembrane region" description="Helical" evidence="6">
    <location>
        <begin position="306"/>
        <end position="325"/>
    </location>
</feature>
<dbReference type="PANTHER" id="PTHR30569:SF0">
    <property type="entry name" value="CYTOSINE PERMEASE"/>
    <property type="match status" value="1"/>
</dbReference>
<evidence type="ECO:0000256" key="4">
    <source>
        <dbReference type="ARBA" id="ARBA00022989"/>
    </source>
</evidence>
<dbReference type="Gene3D" id="1.10.4160.10">
    <property type="entry name" value="Hydantoin permease"/>
    <property type="match status" value="1"/>
</dbReference>
<dbReference type="InterPro" id="IPR001248">
    <property type="entry name" value="Pur-cyt_permease"/>
</dbReference>
<dbReference type="Pfam" id="PF02133">
    <property type="entry name" value="Transp_cyt_pur"/>
    <property type="match status" value="1"/>
</dbReference>
<keyword evidence="8" id="KW-1185">Reference proteome</keyword>
<evidence type="ECO:0000313" key="7">
    <source>
        <dbReference type="EMBL" id="WXB00535.1"/>
    </source>
</evidence>
<feature type="transmembrane region" description="Helical" evidence="6">
    <location>
        <begin position="218"/>
        <end position="238"/>
    </location>
</feature>
<evidence type="ECO:0000256" key="3">
    <source>
        <dbReference type="ARBA" id="ARBA00022692"/>
    </source>
</evidence>
<protein>
    <submittedName>
        <fullName evidence="7">Cytosine permease</fullName>
    </submittedName>
</protein>
<gene>
    <name evidence="7" type="ORF">LVJ94_26880</name>
</gene>
<name>A0ABZ2KR50_9BACT</name>
<feature type="transmembrane region" description="Helical" evidence="6">
    <location>
        <begin position="250"/>
        <end position="277"/>
    </location>
</feature>
<feature type="transmembrane region" description="Helical" evidence="6">
    <location>
        <begin position="102"/>
        <end position="121"/>
    </location>
</feature>
<reference evidence="7" key="1">
    <citation type="submission" date="2021-12" db="EMBL/GenBank/DDBJ databases">
        <title>Discovery of the Pendulisporaceae a myxobacterial family with distinct sporulation behavior and unique specialized metabolism.</title>
        <authorList>
            <person name="Garcia R."/>
            <person name="Popoff A."/>
            <person name="Bader C.D."/>
            <person name="Loehr J."/>
            <person name="Walesch S."/>
            <person name="Walt C."/>
            <person name="Boldt J."/>
            <person name="Bunk B."/>
            <person name="Haeckl F.J.F.P.J."/>
            <person name="Gunesch A.P."/>
            <person name="Birkelbach J."/>
            <person name="Nuebel U."/>
            <person name="Pietschmann T."/>
            <person name="Bach T."/>
            <person name="Mueller R."/>
        </authorList>
    </citation>
    <scope>NUCLEOTIDE SEQUENCE</scope>
    <source>
        <strain evidence="7">MSr11367</strain>
    </source>
</reference>
<evidence type="ECO:0000313" key="8">
    <source>
        <dbReference type="Proteomes" id="UP001374803"/>
    </source>
</evidence>
<evidence type="ECO:0000256" key="5">
    <source>
        <dbReference type="ARBA" id="ARBA00023136"/>
    </source>
</evidence>
<dbReference type="EMBL" id="CP089983">
    <property type="protein sequence ID" value="WXB00535.1"/>
    <property type="molecule type" value="Genomic_DNA"/>
</dbReference>
<feature type="transmembrane region" description="Helical" evidence="6">
    <location>
        <begin position="168"/>
        <end position="186"/>
    </location>
</feature>
<feature type="transmembrane region" description="Helical" evidence="6">
    <location>
        <begin position="356"/>
        <end position="375"/>
    </location>
</feature>